<proteinExistence type="predicted"/>
<dbReference type="AlphaFoldDB" id="A0A7Y9C628"/>
<keyword evidence="2" id="KW-1185">Reference proteome</keyword>
<dbReference type="Gene3D" id="1.20.120.450">
    <property type="entry name" value="dinb family like domain"/>
    <property type="match status" value="1"/>
</dbReference>
<accession>A0A7Y9C628</accession>
<gene>
    <name evidence="1" type="ORF">HZF10_02765</name>
</gene>
<dbReference type="RefSeq" id="WP_176004650.1">
    <property type="nucleotide sequence ID" value="NZ_JABWMI010000005.1"/>
</dbReference>
<dbReference type="EMBL" id="JACBJI010000001">
    <property type="protein sequence ID" value="NYA69827.1"/>
    <property type="molecule type" value="Genomic_DNA"/>
</dbReference>
<protein>
    <submittedName>
        <fullName evidence="1">DinB family protein</fullName>
    </submittedName>
</protein>
<evidence type="ECO:0000313" key="2">
    <source>
        <dbReference type="Proteomes" id="UP000535020"/>
    </source>
</evidence>
<evidence type="ECO:0000313" key="1">
    <source>
        <dbReference type="EMBL" id="NYA69827.1"/>
    </source>
</evidence>
<sequence length="155" mass="17640">MQGKGAVNALLEIYGNAVDGLKATVRSISAEQLIEIADSKTANPDCRSIQTILTHVVYAGFGYATTIMNRNGHINDRPPRILLHDSQSYCDALDDMMRFTQSVFADITDDELETYDESSKMLTGWKQRYDIEQLAEHAIVHILRHHRQIHNLRKR</sequence>
<dbReference type="Proteomes" id="UP000535020">
    <property type="component" value="Unassembled WGS sequence"/>
</dbReference>
<reference evidence="1 2" key="1">
    <citation type="submission" date="2020-07" db="EMBL/GenBank/DDBJ databases">
        <authorList>
            <person name="Sun Q."/>
        </authorList>
    </citation>
    <scope>NUCLEOTIDE SEQUENCE [LARGE SCALE GENOMIC DNA]</scope>
    <source>
        <strain evidence="1 2">MAH-1</strain>
    </source>
</reference>
<dbReference type="InterPro" id="IPR034660">
    <property type="entry name" value="DinB/YfiT-like"/>
</dbReference>
<comment type="caution">
    <text evidence="1">The sequence shown here is derived from an EMBL/GenBank/DDBJ whole genome shotgun (WGS) entry which is preliminary data.</text>
</comment>
<organism evidence="1 2">
    <name type="scientific">Flavobacterium agri</name>
    <dbReference type="NCBI Taxonomy" id="2743471"/>
    <lineage>
        <taxon>Bacteria</taxon>
        <taxon>Pseudomonadati</taxon>
        <taxon>Bacteroidota</taxon>
        <taxon>Flavobacteriia</taxon>
        <taxon>Flavobacteriales</taxon>
        <taxon>Flavobacteriaceae</taxon>
        <taxon>Flavobacterium</taxon>
    </lineage>
</organism>
<name>A0A7Y9C628_9FLAO</name>
<dbReference type="SUPFAM" id="SSF109854">
    <property type="entry name" value="DinB/YfiT-like putative metalloenzymes"/>
    <property type="match status" value="1"/>
</dbReference>